<keyword evidence="1" id="KW-0472">Membrane</keyword>
<feature type="transmembrane region" description="Helical" evidence="1">
    <location>
        <begin position="195"/>
        <end position="216"/>
    </location>
</feature>
<feature type="transmembrane region" description="Helical" evidence="1">
    <location>
        <begin position="105"/>
        <end position="124"/>
    </location>
</feature>
<evidence type="ECO:0000256" key="1">
    <source>
        <dbReference type="SAM" id="Phobius"/>
    </source>
</evidence>
<feature type="transmembrane region" description="Helical" evidence="1">
    <location>
        <begin position="410"/>
        <end position="432"/>
    </location>
</feature>
<feature type="transmembrane region" description="Helical" evidence="1">
    <location>
        <begin position="7"/>
        <end position="25"/>
    </location>
</feature>
<feature type="transmembrane region" description="Helical" evidence="1">
    <location>
        <begin position="358"/>
        <end position="376"/>
    </location>
</feature>
<organism evidence="2 3">
    <name type="scientific">candidate division WWE3 bacterium RBG_16_37_10</name>
    <dbReference type="NCBI Taxonomy" id="1802610"/>
    <lineage>
        <taxon>Bacteria</taxon>
        <taxon>Katanobacteria</taxon>
    </lineage>
</organism>
<protein>
    <recommendedName>
        <fullName evidence="4">Glycosyltransferase RgtA/B/C/D-like domain-containing protein</fullName>
    </recommendedName>
</protein>
<name>A0A1F4V1Y2_UNCKA</name>
<dbReference type="EMBL" id="MEUT01000027">
    <property type="protein sequence ID" value="OGC51191.1"/>
    <property type="molecule type" value="Genomic_DNA"/>
</dbReference>
<evidence type="ECO:0000313" key="2">
    <source>
        <dbReference type="EMBL" id="OGC51191.1"/>
    </source>
</evidence>
<gene>
    <name evidence="2" type="ORF">A2W32_05620</name>
</gene>
<evidence type="ECO:0008006" key="4">
    <source>
        <dbReference type="Google" id="ProtNLM"/>
    </source>
</evidence>
<accession>A0A1F4V1Y2</accession>
<sequence length="527" mass="62514">MRTNRDIKILFGISIQFFLLAFPLIKTIDFMQNDDWVYYKTTADFMKGVIQLDPYIGPTFYLQGFMGALWAYFFTLETLPILTLIITVLNFFIFATILIKFFKQSWLTATIIGSIYLFNPLNVYTAIGYMTTQYFMFFLLLSIFTFLLFEKNQKYVYLFLTLFLSFLGLLIRQVSLAIPLSMAIYFTLKKDFKKTLLSIISSIFFGVIYNFLIPLTPRIREVGLQLHHFKEIKYTYSLIYGILIILAAFLLPFIISVFLEKSQLKTVITQKKKLCAFLIISIFLFITLNKLFMPKEISWGEFPYFENTFERTGFYPRGVSGTKYHFMGSYDLYRFWDLAAKIGVAVLLSYILLFQRKFLNFHFIFIVVYLLLMVTVETFYDRYILILIPPAIMYLLSIQKIEFNLGQMIVKILFGFFLMFLSYQFAMDFILVNKYIWNKAKEISKSKNIPEKRILATNAWKLNYINDERDYTYNFSYDSQVINETYRCCYYLVEVNEINYPLNIFVNPKIYLYQARSFSSTIEKQDN</sequence>
<evidence type="ECO:0000313" key="3">
    <source>
        <dbReference type="Proteomes" id="UP000177371"/>
    </source>
</evidence>
<dbReference type="AlphaFoldDB" id="A0A1F4V1Y2"/>
<comment type="caution">
    <text evidence="2">The sequence shown here is derived from an EMBL/GenBank/DDBJ whole genome shotgun (WGS) entry which is preliminary data.</text>
</comment>
<feature type="transmembrane region" description="Helical" evidence="1">
    <location>
        <begin position="333"/>
        <end position="353"/>
    </location>
</feature>
<reference evidence="2 3" key="1">
    <citation type="journal article" date="2016" name="Nat. Commun.">
        <title>Thousands of microbial genomes shed light on interconnected biogeochemical processes in an aquifer system.</title>
        <authorList>
            <person name="Anantharaman K."/>
            <person name="Brown C.T."/>
            <person name="Hug L.A."/>
            <person name="Sharon I."/>
            <person name="Castelle C.J."/>
            <person name="Probst A.J."/>
            <person name="Thomas B.C."/>
            <person name="Singh A."/>
            <person name="Wilkins M.J."/>
            <person name="Karaoz U."/>
            <person name="Brodie E.L."/>
            <person name="Williams K.H."/>
            <person name="Hubbard S.S."/>
            <person name="Banfield J.F."/>
        </authorList>
    </citation>
    <scope>NUCLEOTIDE SEQUENCE [LARGE SCALE GENOMIC DNA]</scope>
</reference>
<keyword evidence="1" id="KW-0812">Transmembrane</keyword>
<feature type="transmembrane region" description="Helical" evidence="1">
    <location>
        <begin position="274"/>
        <end position="293"/>
    </location>
</feature>
<feature type="transmembrane region" description="Helical" evidence="1">
    <location>
        <begin position="131"/>
        <end position="149"/>
    </location>
</feature>
<feature type="transmembrane region" description="Helical" evidence="1">
    <location>
        <begin position="155"/>
        <end position="188"/>
    </location>
</feature>
<keyword evidence="1" id="KW-1133">Transmembrane helix</keyword>
<dbReference type="Proteomes" id="UP000177371">
    <property type="component" value="Unassembled WGS sequence"/>
</dbReference>
<feature type="transmembrane region" description="Helical" evidence="1">
    <location>
        <begin position="81"/>
        <end position="99"/>
    </location>
</feature>
<proteinExistence type="predicted"/>
<feature type="transmembrane region" description="Helical" evidence="1">
    <location>
        <begin position="236"/>
        <end position="259"/>
    </location>
</feature>